<dbReference type="GO" id="GO:0006887">
    <property type="term" value="P:exocytosis"/>
    <property type="evidence" value="ECO:0007669"/>
    <property type="project" value="TreeGrafter"/>
</dbReference>
<evidence type="ECO:0000256" key="2">
    <source>
        <dbReference type="ARBA" id="ARBA00022448"/>
    </source>
</evidence>
<feature type="domain" description="T-SNARE coiled-coil homology" evidence="6">
    <location>
        <begin position="357"/>
        <end position="419"/>
    </location>
</feature>
<keyword evidence="3" id="KW-0653">Protein transport</keyword>
<dbReference type="InterPro" id="IPR000727">
    <property type="entry name" value="T_SNARE_dom"/>
</dbReference>
<keyword evidence="8" id="KW-1185">Reference proteome</keyword>
<feature type="compositionally biased region" description="Gly residues" evidence="5">
    <location>
        <begin position="25"/>
        <end position="92"/>
    </location>
</feature>
<dbReference type="SMART" id="SM00397">
    <property type="entry name" value="t_SNARE"/>
    <property type="match status" value="2"/>
</dbReference>
<evidence type="ECO:0000256" key="3">
    <source>
        <dbReference type="ARBA" id="ARBA00022927"/>
    </source>
</evidence>
<dbReference type="GO" id="GO:0005886">
    <property type="term" value="C:plasma membrane"/>
    <property type="evidence" value="ECO:0007669"/>
    <property type="project" value="TreeGrafter"/>
</dbReference>
<evidence type="ECO:0000256" key="5">
    <source>
        <dbReference type="SAM" id="MobiDB-lite"/>
    </source>
</evidence>
<feature type="compositionally biased region" description="Acidic residues" evidence="5">
    <location>
        <begin position="170"/>
        <end position="182"/>
    </location>
</feature>
<gene>
    <name evidence="7" type="ORF">sr13943</name>
</gene>
<proteinExistence type="inferred from homology"/>
<dbReference type="PANTHER" id="PTHR19305:SF9">
    <property type="entry name" value="SYNAPTOSOMAL-ASSOCIATED PROTEIN 29"/>
    <property type="match status" value="1"/>
</dbReference>
<feature type="compositionally biased region" description="Polar residues" evidence="5">
    <location>
        <begin position="126"/>
        <end position="136"/>
    </location>
</feature>
<evidence type="ECO:0000256" key="4">
    <source>
        <dbReference type="ARBA" id="ARBA00072549"/>
    </source>
</evidence>
<dbReference type="eggNOG" id="KOG3065">
    <property type="taxonomic scope" value="Eukaryota"/>
</dbReference>
<dbReference type="AlphaFoldDB" id="E7A1C6"/>
<dbReference type="HOGENOM" id="CLU_020823_0_0_1"/>
<dbReference type="GO" id="GO:0019905">
    <property type="term" value="F:syntaxin binding"/>
    <property type="evidence" value="ECO:0007669"/>
    <property type="project" value="TreeGrafter"/>
</dbReference>
<dbReference type="Gene3D" id="1.20.5.110">
    <property type="match status" value="2"/>
</dbReference>
<sequence>MGLFGKKNSSKIPPVESAPPPQSGVPGGRYGAPGGGSGGGAGPSMQGGGAGFARGGSGYGAPGGGYDAGYGGGGAGGYGQQQYGGGAPGGPGGPAPYQDRFANARAPNANFGSGYDQYAGAGGSKSGNLSRNVQNQRGGGVAEDDLEAEYGRGSGAPPTGSNSYGYDGVEQQEEQRDEEDDEVEAIKQQMRFTKQESLSSTRNALRIAREAEETASNTMFKLSDQSEKIGNTERSLDLAKAHASRAEDNAKEIVALNRSIFRPNMQFNKKAKRDAEEARIIARHIDEREEREAVRRDVTAAQSRLDASMNGPGTGKASFGRFGQDRFGTGKKAEEAAQRNKVAQRGRYQFEATESDDELEDELDQNLDEIGMLSSRLNQLGKAMGQEVDSQNARLQRIGDKATTLDTKIFAGTQRLGNIK</sequence>
<evidence type="ECO:0000256" key="1">
    <source>
        <dbReference type="ARBA" id="ARBA00009480"/>
    </source>
</evidence>
<dbReference type="EMBL" id="FQ311472">
    <property type="protein sequence ID" value="CBQ73283.1"/>
    <property type="molecule type" value="Genomic_DNA"/>
</dbReference>
<evidence type="ECO:0000313" key="8">
    <source>
        <dbReference type="Proteomes" id="UP000008867"/>
    </source>
</evidence>
<dbReference type="OrthoDB" id="18679at2759"/>
<dbReference type="GO" id="GO:0006906">
    <property type="term" value="P:vesicle fusion"/>
    <property type="evidence" value="ECO:0007669"/>
    <property type="project" value="TreeGrafter"/>
</dbReference>
<reference evidence="7 8" key="1">
    <citation type="journal article" date="2010" name="Science">
        <title>Pathogenicity determinants in smut fungi revealed by genome comparison.</title>
        <authorList>
            <person name="Schirawski J."/>
            <person name="Mannhaupt G."/>
            <person name="Muench K."/>
            <person name="Brefort T."/>
            <person name="Schipper K."/>
            <person name="Doehlemann G."/>
            <person name="Di Stasio M."/>
            <person name="Roessel N."/>
            <person name="Mendoza-Mendoza A."/>
            <person name="Pester D."/>
            <person name="Mueller O."/>
            <person name="Winterberg B."/>
            <person name="Meyer E."/>
            <person name="Ghareeb H."/>
            <person name="Wollenberg T."/>
            <person name="Muensterkoetter M."/>
            <person name="Wong P."/>
            <person name="Walter M."/>
            <person name="Stukenbrock E."/>
            <person name="Gueldener U."/>
            <person name="Kahmann R."/>
        </authorList>
    </citation>
    <scope>NUCLEOTIDE SEQUENCE [LARGE SCALE GENOMIC DNA]</scope>
    <source>
        <strain evidence="8">SRZ2</strain>
    </source>
</reference>
<evidence type="ECO:0000259" key="6">
    <source>
        <dbReference type="PROSITE" id="PS50192"/>
    </source>
</evidence>
<dbReference type="PROSITE" id="PS50192">
    <property type="entry name" value="T_SNARE"/>
    <property type="match status" value="1"/>
</dbReference>
<dbReference type="GO" id="GO:0031201">
    <property type="term" value="C:SNARE complex"/>
    <property type="evidence" value="ECO:0007669"/>
    <property type="project" value="TreeGrafter"/>
</dbReference>
<protein>
    <recommendedName>
        <fullName evidence="4">Protein transport protein SEC9</fullName>
    </recommendedName>
</protein>
<organism evidence="7 8">
    <name type="scientific">Sporisorium reilianum (strain SRZ2)</name>
    <name type="common">Maize head smut fungus</name>
    <dbReference type="NCBI Taxonomy" id="999809"/>
    <lineage>
        <taxon>Eukaryota</taxon>
        <taxon>Fungi</taxon>
        <taxon>Dikarya</taxon>
        <taxon>Basidiomycota</taxon>
        <taxon>Ustilaginomycotina</taxon>
        <taxon>Ustilaginomycetes</taxon>
        <taxon>Ustilaginales</taxon>
        <taxon>Ustilaginaceae</taxon>
        <taxon>Sporisorium</taxon>
    </lineage>
</organism>
<dbReference type="CDD" id="cd15857">
    <property type="entry name" value="SNARE_SEC9C"/>
    <property type="match status" value="1"/>
</dbReference>
<feature type="region of interest" description="Disordered" evidence="5">
    <location>
        <begin position="1"/>
        <end position="182"/>
    </location>
</feature>
<name>E7A1C6_SPORE</name>
<dbReference type="VEuPathDB" id="FungiDB:sr13943"/>
<comment type="similarity">
    <text evidence="1">Belongs to the SNAP-25 family.</text>
</comment>
<feature type="compositionally biased region" description="Low complexity" evidence="5">
    <location>
        <begin position="95"/>
        <end position="111"/>
    </location>
</feature>
<dbReference type="SUPFAM" id="SSF58038">
    <property type="entry name" value="SNARE fusion complex"/>
    <property type="match status" value="2"/>
</dbReference>
<dbReference type="FunFam" id="1.20.5.110:FF:000075">
    <property type="entry name" value="Related to SEC9-protein transport protein"/>
    <property type="match status" value="1"/>
</dbReference>
<evidence type="ECO:0000313" key="7">
    <source>
        <dbReference type="EMBL" id="CBQ73283.1"/>
    </source>
</evidence>
<dbReference type="FunFam" id="1.20.5.110:FF:000043">
    <property type="entry name" value="Protein transport protein sec9"/>
    <property type="match status" value="1"/>
</dbReference>
<dbReference type="GO" id="GO:0015031">
    <property type="term" value="P:protein transport"/>
    <property type="evidence" value="ECO:0007669"/>
    <property type="project" value="UniProtKB-KW"/>
</dbReference>
<dbReference type="PANTHER" id="PTHR19305">
    <property type="entry name" value="SYNAPTOSOMAL ASSOCIATED PROTEIN"/>
    <property type="match status" value="1"/>
</dbReference>
<keyword evidence="2" id="KW-0813">Transport</keyword>
<accession>E7A1C6</accession>
<dbReference type="CDD" id="cd15886">
    <property type="entry name" value="SNARE_SEC9N"/>
    <property type="match status" value="1"/>
</dbReference>
<dbReference type="Proteomes" id="UP000008867">
    <property type="component" value="Chromosome 7"/>
</dbReference>
<dbReference type="GO" id="GO:0005484">
    <property type="term" value="F:SNAP receptor activity"/>
    <property type="evidence" value="ECO:0007669"/>
    <property type="project" value="TreeGrafter"/>
</dbReference>